<proteinExistence type="predicted"/>
<comment type="caution">
    <text evidence="1">The sequence shown here is derived from an EMBL/GenBank/DDBJ whole genome shotgun (WGS) entry which is preliminary data.</text>
</comment>
<name>A0A0F9DML8_9ZZZZ</name>
<organism evidence="1">
    <name type="scientific">marine sediment metagenome</name>
    <dbReference type="NCBI Taxonomy" id="412755"/>
    <lineage>
        <taxon>unclassified sequences</taxon>
        <taxon>metagenomes</taxon>
        <taxon>ecological metagenomes</taxon>
    </lineage>
</organism>
<dbReference type="EMBL" id="LAZR01028325">
    <property type="protein sequence ID" value="KKL62959.1"/>
    <property type="molecule type" value="Genomic_DNA"/>
</dbReference>
<gene>
    <name evidence="1" type="ORF">LCGC14_2179900</name>
</gene>
<dbReference type="AlphaFoldDB" id="A0A0F9DML8"/>
<protein>
    <submittedName>
        <fullName evidence="1">Uncharacterized protein</fullName>
    </submittedName>
</protein>
<sequence>MKKSKKIFKAKPGARFKKSRIQDYGEEIERIKAKHKAKMLKSQIIVDEAREENSPIHECFEWEDSKASELYRRHQAINLINHIVIIDVKDGEEKEVPFLVNVKIVDSDEEDRGYISFEELIEDELLYTQYLNGLIQELITLKAKIKNFEELMGIYREIDKVQKKLNSKEARI</sequence>
<evidence type="ECO:0000313" key="1">
    <source>
        <dbReference type="EMBL" id="KKL62959.1"/>
    </source>
</evidence>
<accession>A0A0F9DML8</accession>
<reference evidence="1" key="1">
    <citation type="journal article" date="2015" name="Nature">
        <title>Complex archaea that bridge the gap between prokaryotes and eukaryotes.</title>
        <authorList>
            <person name="Spang A."/>
            <person name="Saw J.H."/>
            <person name="Jorgensen S.L."/>
            <person name="Zaremba-Niedzwiedzka K."/>
            <person name="Martijn J."/>
            <person name="Lind A.E."/>
            <person name="van Eijk R."/>
            <person name="Schleper C."/>
            <person name="Guy L."/>
            <person name="Ettema T.J."/>
        </authorList>
    </citation>
    <scope>NUCLEOTIDE SEQUENCE</scope>
</reference>